<evidence type="ECO:0000256" key="5">
    <source>
        <dbReference type="ARBA" id="ARBA00022989"/>
    </source>
</evidence>
<feature type="transmembrane region" description="Helical" evidence="7">
    <location>
        <begin position="285"/>
        <end position="304"/>
    </location>
</feature>
<dbReference type="EMBL" id="AP025226">
    <property type="protein sequence ID" value="BDB99207.1"/>
    <property type="molecule type" value="Genomic_DNA"/>
</dbReference>
<dbReference type="AlphaFoldDB" id="A0AAQ4CTS6"/>
<feature type="transmembrane region" description="Helical" evidence="7">
    <location>
        <begin position="100"/>
        <end position="119"/>
    </location>
</feature>
<dbReference type="GO" id="GO:0005886">
    <property type="term" value="C:plasma membrane"/>
    <property type="evidence" value="ECO:0007669"/>
    <property type="project" value="UniProtKB-SubCell"/>
</dbReference>
<dbReference type="InterPro" id="IPR036259">
    <property type="entry name" value="MFS_trans_sf"/>
</dbReference>
<accession>A0AAQ4CTS6</accession>
<dbReference type="Pfam" id="PF00083">
    <property type="entry name" value="Sugar_tr"/>
    <property type="match status" value="1"/>
</dbReference>
<name>A0AAQ4CTS6_9CREN</name>
<feature type="transmembrane region" description="Helical" evidence="7">
    <location>
        <begin position="223"/>
        <end position="248"/>
    </location>
</feature>
<dbReference type="PROSITE" id="PS00216">
    <property type="entry name" value="SUGAR_TRANSPORT_1"/>
    <property type="match status" value="1"/>
</dbReference>
<keyword evidence="3" id="KW-1003">Cell membrane</keyword>
<keyword evidence="10" id="KW-1185">Reference proteome</keyword>
<dbReference type="RefSeq" id="WP_229569541.1">
    <property type="nucleotide sequence ID" value="NZ_AP025226.1"/>
</dbReference>
<keyword evidence="2" id="KW-0813">Transport</keyword>
<dbReference type="Gene3D" id="1.20.1250.20">
    <property type="entry name" value="MFS general substrate transporter like domains"/>
    <property type="match status" value="2"/>
</dbReference>
<feature type="transmembrane region" description="Helical" evidence="7">
    <location>
        <begin position="310"/>
        <end position="332"/>
    </location>
</feature>
<proteinExistence type="predicted"/>
<sequence length="404" mass="43797">MKVENWSNVIGGYISWVMDGYDLGAVVITSTILGELFYPTIKFLGAVLPIVFTIISRPLGGFVFGYIGDKFGRRSSLLITVLGYSLSIGLTAILPTYAQIGILASILLSLLRLIQGIFIGGDVAGSFTIVMESINSYRGVFSGLMQSGVLVGFVGVDTLFTYLASVTGREFITFYWKLIFIIGVIPAILAVLIRFKMVEPSVWSKIKHNVNPIKGLRELPQPFIVMVGFWLAIYAGPQLVPTIFGQIMRLSPSYFGLLVTYMNLIGIPSMLISGLISDYIGRRKMGIIGSIIAAIGAFLFYALIPEKTNLLYLTLLFGFLVNLPSAISPAFLTERFKTFARAIGVGTAYNGAYLIAGWAPILVSILSSHLDPFYAAATVFIVGSVIAIVGLAIGPETYKQSLEG</sequence>
<feature type="transmembrane region" description="Helical" evidence="7">
    <location>
        <begin position="76"/>
        <end position="94"/>
    </location>
</feature>
<dbReference type="Pfam" id="PF07690">
    <property type="entry name" value="MFS_1"/>
    <property type="match status" value="1"/>
</dbReference>
<comment type="subcellular location">
    <subcellularLocation>
        <location evidence="1">Cell membrane</location>
        <topology evidence="1">Multi-pass membrane protein</topology>
    </subcellularLocation>
</comment>
<evidence type="ECO:0000256" key="6">
    <source>
        <dbReference type="ARBA" id="ARBA00023136"/>
    </source>
</evidence>
<evidence type="ECO:0000256" key="3">
    <source>
        <dbReference type="ARBA" id="ARBA00022475"/>
    </source>
</evidence>
<feature type="transmembrane region" description="Helical" evidence="7">
    <location>
        <begin position="373"/>
        <end position="393"/>
    </location>
</feature>
<organism evidence="9 10">
    <name type="scientific">Saccharolobus caldissimus</name>
    <dbReference type="NCBI Taxonomy" id="1702097"/>
    <lineage>
        <taxon>Archaea</taxon>
        <taxon>Thermoproteota</taxon>
        <taxon>Thermoprotei</taxon>
        <taxon>Sulfolobales</taxon>
        <taxon>Sulfolobaceae</taxon>
        <taxon>Saccharolobus</taxon>
    </lineage>
</organism>
<keyword evidence="4 7" id="KW-0812">Transmembrane</keyword>
<dbReference type="InterPro" id="IPR020846">
    <property type="entry name" value="MFS_dom"/>
</dbReference>
<evidence type="ECO:0000256" key="2">
    <source>
        <dbReference type="ARBA" id="ARBA00022448"/>
    </source>
</evidence>
<protein>
    <submittedName>
        <fullName evidence="9">MFS transporter</fullName>
    </submittedName>
</protein>
<feature type="transmembrane region" description="Helical" evidence="7">
    <location>
        <begin position="339"/>
        <end position="361"/>
    </location>
</feature>
<dbReference type="KEGG" id="scas:SACC_22240"/>
<evidence type="ECO:0000259" key="8">
    <source>
        <dbReference type="PROSITE" id="PS50850"/>
    </source>
</evidence>
<feature type="domain" description="Major facilitator superfamily (MFS) profile" evidence="8">
    <location>
        <begin position="8"/>
        <end position="402"/>
    </location>
</feature>
<feature type="transmembrane region" description="Helical" evidence="7">
    <location>
        <begin position="43"/>
        <end position="64"/>
    </location>
</feature>
<evidence type="ECO:0000256" key="7">
    <source>
        <dbReference type="SAM" id="Phobius"/>
    </source>
</evidence>
<dbReference type="PANTHER" id="PTHR43045">
    <property type="entry name" value="SHIKIMATE TRANSPORTER"/>
    <property type="match status" value="1"/>
</dbReference>
<feature type="transmembrane region" description="Helical" evidence="7">
    <location>
        <begin position="174"/>
        <end position="195"/>
    </location>
</feature>
<dbReference type="Proteomes" id="UP001319921">
    <property type="component" value="Chromosome"/>
</dbReference>
<gene>
    <name evidence="9" type="ORF">SACC_22240</name>
</gene>
<evidence type="ECO:0000313" key="9">
    <source>
        <dbReference type="EMBL" id="BDB99207.1"/>
    </source>
</evidence>
<evidence type="ECO:0000256" key="1">
    <source>
        <dbReference type="ARBA" id="ARBA00004651"/>
    </source>
</evidence>
<dbReference type="InterPro" id="IPR005829">
    <property type="entry name" value="Sugar_transporter_CS"/>
</dbReference>
<reference evidence="9 10" key="1">
    <citation type="journal article" date="2022" name="Microbiol. Resour. Announc.">
        <title>Complete Genome Sequence of the Hyperthermophilic and Acidophilic Archaeon Saccharolobus caldissimus Strain HS-3T.</title>
        <authorList>
            <person name="Sakai H.D."/>
            <person name="Kurosawa N."/>
        </authorList>
    </citation>
    <scope>NUCLEOTIDE SEQUENCE [LARGE SCALE GENOMIC DNA]</scope>
    <source>
        <strain evidence="9 10">JCM32116</strain>
    </source>
</reference>
<dbReference type="SUPFAM" id="SSF103473">
    <property type="entry name" value="MFS general substrate transporter"/>
    <property type="match status" value="1"/>
</dbReference>
<dbReference type="InterPro" id="IPR011701">
    <property type="entry name" value="MFS"/>
</dbReference>
<keyword evidence="6 7" id="KW-0472">Membrane</keyword>
<dbReference type="GO" id="GO:0022857">
    <property type="term" value="F:transmembrane transporter activity"/>
    <property type="evidence" value="ECO:0007669"/>
    <property type="project" value="InterPro"/>
</dbReference>
<feature type="transmembrane region" description="Helical" evidence="7">
    <location>
        <begin position="254"/>
        <end position="273"/>
    </location>
</feature>
<evidence type="ECO:0000313" key="10">
    <source>
        <dbReference type="Proteomes" id="UP001319921"/>
    </source>
</evidence>
<dbReference type="PANTHER" id="PTHR43045:SF1">
    <property type="entry name" value="SHIKIMATE TRANSPORTER"/>
    <property type="match status" value="1"/>
</dbReference>
<dbReference type="PROSITE" id="PS50850">
    <property type="entry name" value="MFS"/>
    <property type="match status" value="1"/>
</dbReference>
<dbReference type="CDD" id="cd17316">
    <property type="entry name" value="MFS_SV2_like"/>
    <property type="match status" value="1"/>
</dbReference>
<dbReference type="GeneID" id="68866953"/>
<keyword evidence="5 7" id="KW-1133">Transmembrane helix</keyword>
<evidence type="ECO:0000256" key="4">
    <source>
        <dbReference type="ARBA" id="ARBA00022692"/>
    </source>
</evidence>
<dbReference type="InterPro" id="IPR005828">
    <property type="entry name" value="MFS_sugar_transport-like"/>
</dbReference>
<feature type="transmembrane region" description="Helical" evidence="7">
    <location>
        <begin position="140"/>
        <end position="162"/>
    </location>
</feature>